<reference evidence="3" key="1">
    <citation type="submission" date="2023-10" db="EMBL/GenBank/DDBJ databases">
        <authorList>
            <person name="Chen Y."/>
            <person name="Shah S."/>
            <person name="Dougan E. K."/>
            <person name="Thang M."/>
            <person name="Chan C."/>
        </authorList>
    </citation>
    <scope>NUCLEOTIDE SEQUENCE [LARGE SCALE GENOMIC DNA]</scope>
</reference>
<proteinExistence type="predicted"/>
<organism evidence="3 4">
    <name type="scientific">Prorocentrum cordatum</name>
    <dbReference type="NCBI Taxonomy" id="2364126"/>
    <lineage>
        <taxon>Eukaryota</taxon>
        <taxon>Sar</taxon>
        <taxon>Alveolata</taxon>
        <taxon>Dinophyceae</taxon>
        <taxon>Prorocentrales</taxon>
        <taxon>Prorocentraceae</taxon>
        <taxon>Prorocentrum</taxon>
    </lineage>
</organism>
<feature type="compositionally biased region" description="Low complexity" evidence="1">
    <location>
        <begin position="30"/>
        <end position="40"/>
    </location>
</feature>
<evidence type="ECO:0000256" key="2">
    <source>
        <dbReference type="SAM" id="SignalP"/>
    </source>
</evidence>
<evidence type="ECO:0000313" key="4">
    <source>
        <dbReference type="Proteomes" id="UP001189429"/>
    </source>
</evidence>
<feature type="signal peptide" evidence="2">
    <location>
        <begin position="1"/>
        <end position="22"/>
    </location>
</feature>
<feature type="region of interest" description="Disordered" evidence="1">
    <location>
        <begin position="30"/>
        <end position="67"/>
    </location>
</feature>
<feature type="chain" id="PRO_5045433653" evidence="2">
    <location>
        <begin position="23"/>
        <end position="163"/>
    </location>
</feature>
<gene>
    <name evidence="3" type="ORF">PCOR1329_LOCUS67397</name>
</gene>
<evidence type="ECO:0000256" key="1">
    <source>
        <dbReference type="SAM" id="MobiDB-lite"/>
    </source>
</evidence>
<comment type="caution">
    <text evidence="3">The sequence shown here is derived from an EMBL/GenBank/DDBJ whole genome shotgun (WGS) entry which is preliminary data.</text>
</comment>
<dbReference type="Proteomes" id="UP001189429">
    <property type="component" value="Unassembled WGS sequence"/>
</dbReference>
<accession>A0ABN9WL54</accession>
<name>A0ABN9WL54_9DINO</name>
<dbReference type="PROSITE" id="PS51257">
    <property type="entry name" value="PROKAR_LIPOPROTEIN"/>
    <property type="match status" value="1"/>
</dbReference>
<dbReference type="EMBL" id="CAUYUJ010018729">
    <property type="protein sequence ID" value="CAK0885913.1"/>
    <property type="molecule type" value="Genomic_DNA"/>
</dbReference>
<keyword evidence="2" id="KW-0732">Signal</keyword>
<sequence>MARAGEGIVHAAFFTLLPLVSACNFVSAGARGRGAPAGRAARGGREEEASVCSSAGREQRSSPAGGPRHAAAILKACCSPSACILTAPPGQCRASLHHLRRAGGAFWWTSAQARSEARAACARARLLRDLAGRGGRPGAARGRPSPVLLASVRGPISVAPTGP</sequence>
<evidence type="ECO:0000313" key="3">
    <source>
        <dbReference type="EMBL" id="CAK0885913.1"/>
    </source>
</evidence>
<protein>
    <submittedName>
        <fullName evidence="3">Uncharacterized protein</fullName>
    </submittedName>
</protein>
<keyword evidence="4" id="KW-1185">Reference proteome</keyword>